<dbReference type="Pfam" id="PF25917">
    <property type="entry name" value="BSH_RND"/>
    <property type="match status" value="1"/>
</dbReference>
<dbReference type="RefSeq" id="WP_161315242.1">
    <property type="nucleotide sequence ID" value="NZ_WTUW01000002.1"/>
</dbReference>
<dbReference type="Gene3D" id="2.40.30.170">
    <property type="match status" value="1"/>
</dbReference>
<reference evidence="8 9" key="1">
    <citation type="submission" date="2019-12" db="EMBL/GenBank/DDBJ databases">
        <title>Snethiella sp. nov. sp. isolated from sea sand.</title>
        <authorList>
            <person name="Kim J."/>
            <person name="Jeong S.E."/>
            <person name="Jung H.S."/>
            <person name="Jeon C.O."/>
        </authorList>
    </citation>
    <scope>NUCLEOTIDE SEQUENCE [LARGE SCALE GENOMIC DNA]</scope>
    <source>
        <strain evidence="8 9">DP05</strain>
    </source>
</reference>
<dbReference type="GO" id="GO:0030313">
    <property type="term" value="C:cell envelope"/>
    <property type="evidence" value="ECO:0007669"/>
    <property type="project" value="UniProtKB-SubCell"/>
</dbReference>
<dbReference type="EMBL" id="WTUW01000002">
    <property type="protein sequence ID" value="MZR30683.1"/>
    <property type="molecule type" value="Genomic_DNA"/>
</dbReference>
<sequence length="389" mass="41241">MARQTGILCRALLAAFVLGYPLNVQAQAAKPQGPAEVGVVEVHQQTVPHTVQIPGRAVAYEQAGVRPRVTGVITEKLYTPGKELKAGDPLFQLDDASYAAEVASKEAAVVEAEADLPVKQAAYDRALRLHSTGTTSEATLETAQSSLASAKATLQSAKAALKFARTQLSWTTIRAPIDGVAEVASVSIGDLVTEGQTNTLTTITTLDPIDADMLDTSANILAVRKQIRSGTLEFNRKITAQLTLENGEVYLGEGSLVTPSASVSTSTGTVSVRFRFENPHHLIRPGMFLRAQVTLGTKSAVLVPQRAGEHGADGKLKIFVVGEDGKSKQLSLETAGSYENNWIIQSGLEDGTLVIVDGQKNLRAGVELKPVPVKIDADGLTQEKLVGLE</sequence>
<evidence type="ECO:0000259" key="5">
    <source>
        <dbReference type="Pfam" id="PF25917"/>
    </source>
</evidence>
<dbReference type="InterPro" id="IPR058626">
    <property type="entry name" value="MdtA-like_b-barrel"/>
</dbReference>
<proteinExistence type="inferred from homology"/>
<feature type="chain" id="PRO_5026895283" evidence="4">
    <location>
        <begin position="27"/>
        <end position="389"/>
    </location>
</feature>
<dbReference type="InterPro" id="IPR006143">
    <property type="entry name" value="RND_pump_MFP"/>
</dbReference>
<dbReference type="InterPro" id="IPR058627">
    <property type="entry name" value="MdtA-like_C"/>
</dbReference>
<dbReference type="Proteomes" id="UP000476030">
    <property type="component" value="Unassembled WGS sequence"/>
</dbReference>
<dbReference type="InterPro" id="IPR058625">
    <property type="entry name" value="MdtA-like_BSH"/>
</dbReference>
<feature type="domain" description="Multidrug resistance protein MdtA-like barrel-sandwich hybrid" evidence="5">
    <location>
        <begin position="61"/>
        <end position="204"/>
    </location>
</feature>
<name>A0A6L8W830_9PROT</name>
<dbReference type="PANTHER" id="PTHR30158">
    <property type="entry name" value="ACRA/E-RELATED COMPONENT OF DRUG EFFLUX TRANSPORTER"/>
    <property type="match status" value="1"/>
</dbReference>
<dbReference type="PANTHER" id="PTHR30158:SF3">
    <property type="entry name" value="MULTIDRUG EFFLUX PUMP SUBUNIT ACRA-RELATED"/>
    <property type="match status" value="1"/>
</dbReference>
<dbReference type="SUPFAM" id="SSF111369">
    <property type="entry name" value="HlyD-like secretion proteins"/>
    <property type="match status" value="1"/>
</dbReference>
<feature type="signal peptide" evidence="4">
    <location>
        <begin position="1"/>
        <end position="26"/>
    </location>
</feature>
<dbReference type="Gene3D" id="2.40.420.20">
    <property type="match status" value="1"/>
</dbReference>
<dbReference type="NCBIfam" id="TIGR01730">
    <property type="entry name" value="RND_mfp"/>
    <property type="match status" value="1"/>
</dbReference>
<feature type="domain" description="Multidrug resistance protein MdtA-like beta-barrel" evidence="6">
    <location>
        <begin position="208"/>
        <end position="296"/>
    </location>
</feature>
<evidence type="ECO:0000259" key="7">
    <source>
        <dbReference type="Pfam" id="PF25967"/>
    </source>
</evidence>
<evidence type="ECO:0000256" key="2">
    <source>
        <dbReference type="ARBA" id="ARBA00009477"/>
    </source>
</evidence>
<evidence type="ECO:0000259" key="6">
    <source>
        <dbReference type="Pfam" id="PF25944"/>
    </source>
</evidence>
<dbReference type="Pfam" id="PF25967">
    <property type="entry name" value="RND-MFP_C"/>
    <property type="match status" value="1"/>
</dbReference>
<dbReference type="GO" id="GO:0022857">
    <property type="term" value="F:transmembrane transporter activity"/>
    <property type="evidence" value="ECO:0007669"/>
    <property type="project" value="InterPro"/>
</dbReference>
<dbReference type="Gene3D" id="1.10.287.470">
    <property type="entry name" value="Helix hairpin bin"/>
    <property type="match status" value="1"/>
</dbReference>
<comment type="subcellular location">
    <subcellularLocation>
        <location evidence="1">Cell envelope</location>
    </subcellularLocation>
</comment>
<gene>
    <name evidence="8" type="ORF">GQE98_08550</name>
</gene>
<dbReference type="GO" id="GO:0046677">
    <property type="term" value="P:response to antibiotic"/>
    <property type="evidence" value="ECO:0007669"/>
    <property type="project" value="TreeGrafter"/>
</dbReference>
<dbReference type="GO" id="GO:0005886">
    <property type="term" value="C:plasma membrane"/>
    <property type="evidence" value="ECO:0007669"/>
    <property type="project" value="TreeGrafter"/>
</dbReference>
<feature type="coiled-coil region" evidence="3">
    <location>
        <begin position="140"/>
        <end position="167"/>
    </location>
</feature>
<evidence type="ECO:0000256" key="4">
    <source>
        <dbReference type="SAM" id="SignalP"/>
    </source>
</evidence>
<comment type="caution">
    <text evidence="8">The sequence shown here is derived from an EMBL/GenBank/DDBJ whole genome shotgun (WGS) entry which is preliminary data.</text>
</comment>
<protein>
    <submittedName>
        <fullName evidence="8">Efflux RND transporter periplasmic adaptor subunit</fullName>
    </submittedName>
</protein>
<dbReference type="Gene3D" id="2.40.50.100">
    <property type="match status" value="1"/>
</dbReference>
<feature type="domain" description="Multidrug resistance protein MdtA-like C-terminal permuted SH3" evidence="7">
    <location>
        <begin position="300"/>
        <end position="359"/>
    </location>
</feature>
<evidence type="ECO:0000313" key="8">
    <source>
        <dbReference type="EMBL" id="MZR30683.1"/>
    </source>
</evidence>
<keyword evidence="3" id="KW-0175">Coiled coil</keyword>
<accession>A0A6L8W830</accession>
<keyword evidence="9" id="KW-1185">Reference proteome</keyword>
<evidence type="ECO:0000256" key="3">
    <source>
        <dbReference type="SAM" id="Coils"/>
    </source>
</evidence>
<keyword evidence="4" id="KW-0732">Signal</keyword>
<evidence type="ECO:0000313" key="9">
    <source>
        <dbReference type="Proteomes" id="UP000476030"/>
    </source>
</evidence>
<evidence type="ECO:0000256" key="1">
    <source>
        <dbReference type="ARBA" id="ARBA00004196"/>
    </source>
</evidence>
<dbReference type="AlphaFoldDB" id="A0A6L8W830"/>
<organism evidence="8 9">
    <name type="scientific">Sneathiella litorea</name>
    <dbReference type="NCBI Taxonomy" id="2606216"/>
    <lineage>
        <taxon>Bacteria</taxon>
        <taxon>Pseudomonadati</taxon>
        <taxon>Pseudomonadota</taxon>
        <taxon>Alphaproteobacteria</taxon>
        <taxon>Sneathiellales</taxon>
        <taxon>Sneathiellaceae</taxon>
        <taxon>Sneathiella</taxon>
    </lineage>
</organism>
<comment type="similarity">
    <text evidence="2">Belongs to the membrane fusion protein (MFP) (TC 8.A.1) family.</text>
</comment>
<dbReference type="Pfam" id="PF25944">
    <property type="entry name" value="Beta-barrel_RND"/>
    <property type="match status" value="1"/>
</dbReference>